<dbReference type="EMBL" id="JBANMG010000005">
    <property type="protein sequence ID" value="KAK6953487.1"/>
    <property type="molecule type" value="Genomic_DNA"/>
</dbReference>
<evidence type="ECO:0000313" key="2">
    <source>
        <dbReference type="EMBL" id="KAK6953487.1"/>
    </source>
</evidence>
<name>A0AAX6MM57_9PEZI</name>
<organism evidence="2 3">
    <name type="scientific">Daldinia eschscholtzii</name>
    <dbReference type="NCBI Taxonomy" id="292717"/>
    <lineage>
        <taxon>Eukaryota</taxon>
        <taxon>Fungi</taxon>
        <taxon>Dikarya</taxon>
        <taxon>Ascomycota</taxon>
        <taxon>Pezizomycotina</taxon>
        <taxon>Sordariomycetes</taxon>
        <taxon>Xylariomycetidae</taxon>
        <taxon>Xylariales</taxon>
        <taxon>Hypoxylaceae</taxon>
        <taxon>Daldinia</taxon>
    </lineage>
</organism>
<gene>
    <name evidence="2" type="ORF">Daesc_005792</name>
</gene>
<accession>A0AAX6MM57</accession>
<keyword evidence="3" id="KW-1185">Reference proteome</keyword>
<sequence length="196" mass="21797">MASSSLDLTLPEAAPELTTFGKYNWSNAAFYLYTLIPGVNLDDVAAGLQEEWYEDENDVPIIKIAQPEADFSGKTLSDVVAAHVAADKGIKAEKSKGRGSKGEIAVYPKAFVVVTKKEWKEDGGLLWVYVMDGKKGRGGKLDKYFFKFEDAYLLLSGVLFGDYTLNDAKERFDIEAQHSDEDDDEEEVTTEEEDDD</sequence>
<evidence type="ECO:0000313" key="3">
    <source>
        <dbReference type="Proteomes" id="UP001369815"/>
    </source>
</evidence>
<feature type="compositionally biased region" description="Acidic residues" evidence="1">
    <location>
        <begin position="180"/>
        <end position="196"/>
    </location>
</feature>
<dbReference type="Proteomes" id="UP001369815">
    <property type="component" value="Unassembled WGS sequence"/>
</dbReference>
<feature type="region of interest" description="Disordered" evidence="1">
    <location>
        <begin position="174"/>
        <end position="196"/>
    </location>
</feature>
<comment type="caution">
    <text evidence="2">The sequence shown here is derived from an EMBL/GenBank/DDBJ whole genome shotgun (WGS) entry which is preliminary data.</text>
</comment>
<dbReference type="AlphaFoldDB" id="A0AAX6MM57"/>
<protein>
    <submittedName>
        <fullName evidence="2">Uncharacterized protein</fullName>
    </submittedName>
</protein>
<reference evidence="2 3" key="1">
    <citation type="journal article" date="2024" name="Front Chem Biol">
        <title>Unveiling the potential of Daldinia eschscholtzii MFLUCC 19-0629 through bioactivity and bioinformatics studies for enhanced sustainable agriculture production.</title>
        <authorList>
            <person name="Brooks S."/>
            <person name="Weaver J.A."/>
            <person name="Klomchit A."/>
            <person name="Alharthi S.A."/>
            <person name="Onlamun T."/>
            <person name="Nurani R."/>
            <person name="Vong T.K."/>
            <person name="Alberti F."/>
            <person name="Greco C."/>
        </authorList>
    </citation>
    <scope>NUCLEOTIDE SEQUENCE [LARGE SCALE GENOMIC DNA]</scope>
    <source>
        <strain evidence="2">MFLUCC 19-0629</strain>
    </source>
</reference>
<proteinExistence type="predicted"/>
<evidence type="ECO:0000256" key="1">
    <source>
        <dbReference type="SAM" id="MobiDB-lite"/>
    </source>
</evidence>